<dbReference type="AlphaFoldDB" id="A0A437Q9A1"/>
<evidence type="ECO:0000313" key="3">
    <source>
        <dbReference type="Proteomes" id="UP000282818"/>
    </source>
</evidence>
<gene>
    <name evidence="2" type="ORF">EOE65_09005</name>
</gene>
<dbReference type="InterPro" id="IPR036182">
    <property type="entry name" value="PCuAC_sf"/>
</dbReference>
<proteinExistence type="predicted"/>
<keyword evidence="1" id="KW-0732">Signal</keyword>
<name>A0A437Q9A1_9GAMM</name>
<dbReference type="InterPro" id="IPR058248">
    <property type="entry name" value="Lxx211020-like"/>
</dbReference>
<dbReference type="Pfam" id="PF04314">
    <property type="entry name" value="PCuAC"/>
    <property type="match status" value="1"/>
</dbReference>
<reference evidence="2 3" key="1">
    <citation type="submission" date="2019-01" db="EMBL/GenBank/DDBJ databases">
        <authorList>
            <person name="Chen W.-M."/>
        </authorList>
    </citation>
    <scope>NUCLEOTIDE SEQUENCE [LARGE SCALE GENOMIC DNA]</scope>
    <source>
        <strain evidence="2 3">HPM-16</strain>
    </source>
</reference>
<dbReference type="Proteomes" id="UP000282818">
    <property type="component" value="Unassembled WGS sequence"/>
</dbReference>
<dbReference type="InterPro" id="IPR007410">
    <property type="entry name" value="LpqE-like"/>
</dbReference>
<evidence type="ECO:0000313" key="2">
    <source>
        <dbReference type="EMBL" id="RVU31128.1"/>
    </source>
</evidence>
<comment type="caution">
    <text evidence="2">The sequence shown here is derived from an EMBL/GenBank/DDBJ whole genome shotgun (WGS) entry which is preliminary data.</text>
</comment>
<dbReference type="PANTHER" id="PTHR36302">
    <property type="entry name" value="BLR7088 PROTEIN"/>
    <property type="match status" value="1"/>
</dbReference>
<keyword evidence="3" id="KW-1185">Reference proteome</keyword>
<dbReference type="SUPFAM" id="SSF110087">
    <property type="entry name" value="DR1885-like metal-binding protein"/>
    <property type="match status" value="1"/>
</dbReference>
<organism evidence="2 3">
    <name type="scientific">Neptunomonas marina</name>
    <dbReference type="NCBI Taxonomy" id="1815562"/>
    <lineage>
        <taxon>Bacteria</taxon>
        <taxon>Pseudomonadati</taxon>
        <taxon>Pseudomonadota</taxon>
        <taxon>Gammaproteobacteria</taxon>
        <taxon>Oceanospirillales</taxon>
        <taxon>Oceanospirillaceae</taxon>
        <taxon>Neptunomonas</taxon>
    </lineage>
</organism>
<dbReference type="RefSeq" id="WP_127693973.1">
    <property type="nucleotide sequence ID" value="NZ_SACQ01000003.1"/>
</dbReference>
<sequence length="148" mass="16143">MKKVLFATLLSAASLSHADVVVENPYARAVPPGQMNSAAFMMLKNTDSTPVALIAAKSDVAKSVELHNHINEEGVMRMRQVKEITIPANGMTNLQPGGYHVMFIGLNRDLPEGKSVDVTLQFSDNSSQTVTLPVKKVMAGMKHHQHKH</sequence>
<accession>A0A437Q9A1</accession>
<dbReference type="EMBL" id="SACQ01000003">
    <property type="protein sequence ID" value="RVU31128.1"/>
    <property type="molecule type" value="Genomic_DNA"/>
</dbReference>
<dbReference type="PANTHER" id="PTHR36302:SF1">
    <property type="entry name" value="COPPER CHAPERONE PCU(A)C"/>
    <property type="match status" value="1"/>
</dbReference>
<feature type="chain" id="PRO_5019135659" evidence="1">
    <location>
        <begin position="19"/>
        <end position="148"/>
    </location>
</feature>
<feature type="signal peptide" evidence="1">
    <location>
        <begin position="1"/>
        <end position="18"/>
    </location>
</feature>
<dbReference type="Gene3D" id="2.60.40.1890">
    <property type="entry name" value="PCu(A)C copper chaperone"/>
    <property type="match status" value="1"/>
</dbReference>
<protein>
    <submittedName>
        <fullName evidence="2">Copper chaperone PCu(A)C</fullName>
    </submittedName>
</protein>
<evidence type="ECO:0000256" key="1">
    <source>
        <dbReference type="SAM" id="SignalP"/>
    </source>
</evidence>